<feature type="domain" description="Cyclic nucleotide-binding" evidence="4">
    <location>
        <begin position="12"/>
        <end position="110"/>
    </location>
</feature>
<evidence type="ECO:0000256" key="2">
    <source>
        <dbReference type="ARBA" id="ARBA00023125"/>
    </source>
</evidence>
<proteinExistence type="predicted"/>
<dbReference type="SUPFAM" id="SSF46785">
    <property type="entry name" value="Winged helix' DNA-binding domain"/>
    <property type="match status" value="1"/>
</dbReference>
<reference evidence="6" key="1">
    <citation type="journal article" date="2021" name="PeerJ">
        <title>Extensive microbial diversity within the chicken gut microbiome revealed by metagenomics and culture.</title>
        <authorList>
            <person name="Gilroy R."/>
            <person name="Ravi A."/>
            <person name="Getino M."/>
            <person name="Pursley I."/>
            <person name="Horton D.L."/>
            <person name="Alikhan N.F."/>
            <person name="Baker D."/>
            <person name="Gharbi K."/>
            <person name="Hall N."/>
            <person name="Watson M."/>
            <person name="Adriaenssens E.M."/>
            <person name="Foster-Nyarko E."/>
            <person name="Jarju S."/>
            <person name="Secka A."/>
            <person name="Antonio M."/>
            <person name="Oren A."/>
            <person name="Chaudhuri R.R."/>
            <person name="La Ragione R."/>
            <person name="Hildebrand F."/>
            <person name="Pallen M.J."/>
        </authorList>
    </citation>
    <scope>NUCLEOTIDE SEQUENCE</scope>
    <source>
        <strain evidence="6">ChiBcec18-1249</strain>
    </source>
</reference>
<dbReference type="Pfam" id="PF00027">
    <property type="entry name" value="cNMP_binding"/>
    <property type="match status" value="1"/>
</dbReference>
<feature type="domain" description="HTH crp-type" evidence="5">
    <location>
        <begin position="149"/>
        <end position="218"/>
    </location>
</feature>
<sequence>MEVSAILLHTALFQGISQQEFPALLTQLNARRRQYDKGAVILHRGDQTARLGLVLSGTVHMVKEDFWGARTIVGLARPGEVFAESYACLPGAVLEVSVLAAADTEILFLDAAPALDGGAGGAQFSRNLLAMLAGRNLTLTRKIGHMARRSIRDKLLSYLSAQAMQAGGPEFDIPLDRQQLADYLAVDRSALSAALGKLRDEGVLTFRKNHFCLLQKLEHTD</sequence>
<reference evidence="6" key="2">
    <citation type="submission" date="2021-04" db="EMBL/GenBank/DDBJ databases">
        <authorList>
            <person name="Gilroy R."/>
        </authorList>
    </citation>
    <scope>NUCLEOTIDE SEQUENCE</scope>
    <source>
        <strain evidence="6">ChiBcec18-1249</strain>
    </source>
</reference>
<evidence type="ECO:0000259" key="4">
    <source>
        <dbReference type="PROSITE" id="PS50042"/>
    </source>
</evidence>
<dbReference type="GO" id="GO:0003677">
    <property type="term" value="F:DNA binding"/>
    <property type="evidence" value="ECO:0007669"/>
    <property type="project" value="UniProtKB-KW"/>
</dbReference>
<evidence type="ECO:0000313" key="7">
    <source>
        <dbReference type="Proteomes" id="UP000823824"/>
    </source>
</evidence>
<protein>
    <submittedName>
        <fullName evidence="6">Crp/Fnr family transcriptional regulator</fullName>
    </submittedName>
</protein>
<dbReference type="Pfam" id="PF13545">
    <property type="entry name" value="HTH_Crp_2"/>
    <property type="match status" value="1"/>
</dbReference>
<accession>A0A9D2RRC2</accession>
<dbReference type="Proteomes" id="UP000823824">
    <property type="component" value="Unassembled WGS sequence"/>
</dbReference>
<dbReference type="InterPro" id="IPR000595">
    <property type="entry name" value="cNMP-bd_dom"/>
</dbReference>
<dbReference type="SUPFAM" id="SSF51206">
    <property type="entry name" value="cAMP-binding domain-like"/>
    <property type="match status" value="1"/>
</dbReference>
<keyword evidence="1" id="KW-0805">Transcription regulation</keyword>
<dbReference type="InterPro" id="IPR018490">
    <property type="entry name" value="cNMP-bd_dom_sf"/>
</dbReference>
<dbReference type="CDD" id="cd00038">
    <property type="entry name" value="CAP_ED"/>
    <property type="match status" value="1"/>
</dbReference>
<dbReference type="AlphaFoldDB" id="A0A9D2RRC2"/>
<evidence type="ECO:0000313" key="6">
    <source>
        <dbReference type="EMBL" id="HJB13309.1"/>
    </source>
</evidence>
<organism evidence="6 7">
    <name type="scientific">Candidatus Oscillibacter excrementigallinarum</name>
    <dbReference type="NCBI Taxonomy" id="2838716"/>
    <lineage>
        <taxon>Bacteria</taxon>
        <taxon>Bacillati</taxon>
        <taxon>Bacillota</taxon>
        <taxon>Clostridia</taxon>
        <taxon>Eubacteriales</taxon>
        <taxon>Oscillospiraceae</taxon>
        <taxon>Oscillibacter</taxon>
    </lineage>
</organism>
<dbReference type="EMBL" id="DWZJ01000052">
    <property type="protein sequence ID" value="HJB13309.1"/>
    <property type="molecule type" value="Genomic_DNA"/>
</dbReference>
<comment type="caution">
    <text evidence="6">The sequence shown here is derived from an EMBL/GenBank/DDBJ whole genome shotgun (WGS) entry which is preliminary data.</text>
</comment>
<evidence type="ECO:0000259" key="5">
    <source>
        <dbReference type="PROSITE" id="PS51063"/>
    </source>
</evidence>
<dbReference type="PROSITE" id="PS50042">
    <property type="entry name" value="CNMP_BINDING_3"/>
    <property type="match status" value="1"/>
</dbReference>
<evidence type="ECO:0000256" key="1">
    <source>
        <dbReference type="ARBA" id="ARBA00023015"/>
    </source>
</evidence>
<dbReference type="InterPro" id="IPR036390">
    <property type="entry name" value="WH_DNA-bd_sf"/>
</dbReference>
<dbReference type="InterPro" id="IPR014710">
    <property type="entry name" value="RmlC-like_jellyroll"/>
</dbReference>
<gene>
    <name evidence="6" type="ORF">H9787_06320</name>
</gene>
<keyword evidence="2" id="KW-0238">DNA-binding</keyword>
<evidence type="ECO:0000256" key="3">
    <source>
        <dbReference type="ARBA" id="ARBA00023163"/>
    </source>
</evidence>
<dbReference type="InterPro" id="IPR012318">
    <property type="entry name" value="HTH_CRP"/>
</dbReference>
<dbReference type="Gene3D" id="2.60.120.10">
    <property type="entry name" value="Jelly Rolls"/>
    <property type="match status" value="1"/>
</dbReference>
<name>A0A9D2RRC2_9FIRM</name>
<dbReference type="GO" id="GO:0006355">
    <property type="term" value="P:regulation of DNA-templated transcription"/>
    <property type="evidence" value="ECO:0007669"/>
    <property type="project" value="InterPro"/>
</dbReference>
<dbReference type="SMART" id="SM00419">
    <property type="entry name" value="HTH_CRP"/>
    <property type="match status" value="1"/>
</dbReference>
<keyword evidence="3" id="KW-0804">Transcription</keyword>
<dbReference type="PROSITE" id="PS51063">
    <property type="entry name" value="HTH_CRP_2"/>
    <property type="match status" value="1"/>
</dbReference>